<dbReference type="EMBL" id="CADIKL010000043">
    <property type="protein sequence ID" value="CAB3804404.1"/>
    <property type="molecule type" value="Genomic_DNA"/>
</dbReference>
<reference evidence="2 3" key="1">
    <citation type="submission" date="2020-04" db="EMBL/GenBank/DDBJ databases">
        <authorList>
            <person name="De Canck E."/>
        </authorList>
    </citation>
    <scope>NUCLEOTIDE SEQUENCE [LARGE SCALE GENOMIC DNA]</scope>
    <source>
        <strain evidence="2 3">LMG 28688</strain>
    </source>
</reference>
<dbReference type="AlphaFoldDB" id="A0A6J5GNX8"/>
<gene>
    <name evidence="2" type="ORF">LMG28688_05969</name>
</gene>
<dbReference type="Proteomes" id="UP000494119">
    <property type="component" value="Unassembled WGS sequence"/>
</dbReference>
<evidence type="ECO:0000313" key="2">
    <source>
        <dbReference type="EMBL" id="CAB3804404.1"/>
    </source>
</evidence>
<evidence type="ECO:0000256" key="1">
    <source>
        <dbReference type="SAM" id="MobiDB-lite"/>
    </source>
</evidence>
<name>A0A6J5GNX8_9BURK</name>
<protein>
    <submittedName>
        <fullName evidence="2">Uncharacterized protein</fullName>
    </submittedName>
</protein>
<organism evidence="2 3">
    <name type="scientific">Paraburkholderia caffeinitolerans</name>
    <dbReference type="NCBI Taxonomy" id="1723730"/>
    <lineage>
        <taxon>Bacteria</taxon>
        <taxon>Pseudomonadati</taxon>
        <taxon>Pseudomonadota</taxon>
        <taxon>Betaproteobacteria</taxon>
        <taxon>Burkholderiales</taxon>
        <taxon>Burkholderiaceae</taxon>
        <taxon>Paraburkholderia</taxon>
    </lineage>
</organism>
<evidence type="ECO:0000313" key="3">
    <source>
        <dbReference type="Proteomes" id="UP000494119"/>
    </source>
</evidence>
<accession>A0A6J5GNX8</accession>
<sequence>MHFLGHPAHSGDALPSCVIMASKTAQSPATRGLAGYTLSPARRAVCTILRYRAIITLCSTDISHQLQSGRHPKTPSARLRSYKKNASPREPSFSFQRRFTSHPRASPASFCVLPPNHGHARRNAYAQFDRVSFRDTSACHSCAACLAGAPGALSLRRSRTTCCRYRETALSGNRGEPLQARRCHWRCRP</sequence>
<proteinExistence type="predicted"/>
<keyword evidence="3" id="KW-1185">Reference proteome</keyword>
<feature type="region of interest" description="Disordered" evidence="1">
    <location>
        <begin position="66"/>
        <end position="94"/>
    </location>
</feature>